<dbReference type="Proteomes" id="UP000243688">
    <property type="component" value="Unassembled WGS sequence"/>
</dbReference>
<evidence type="ECO:0000313" key="2">
    <source>
        <dbReference type="Proteomes" id="UP000243688"/>
    </source>
</evidence>
<dbReference type="EMBL" id="MOXJ01000020">
    <property type="protein sequence ID" value="PDO10090.1"/>
    <property type="molecule type" value="Genomic_DNA"/>
</dbReference>
<name>A0A2A6DYX5_9BACL</name>
<reference evidence="1 2" key="1">
    <citation type="submission" date="2016-12" db="EMBL/GenBank/DDBJ databases">
        <title>Candidatus Reconcilibacillus cellulovorans genome.</title>
        <authorList>
            <person name="Kolinko S."/>
            <person name="Wu Y.-W."/>
            <person name="Tachea F."/>
            <person name="Denzel E."/>
            <person name="Hiras J."/>
            <person name="Baecker N."/>
            <person name="Chan L.J."/>
            <person name="Eichorst S.A."/>
            <person name="Frey D."/>
            <person name="Adams P.D."/>
            <person name="Pray T."/>
            <person name="Tanjore D."/>
            <person name="Petzold C.J."/>
            <person name="Gladden J.M."/>
            <person name="Simmons B.A."/>
            <person name="Singer S.W."/>
        </authorList>
    </citation>
    <scope>NUCLEOTIDE SEQUENCE [LARGE SCALE GENOMIC DNA]</scope>
    <source>
        <strain evidence="1">JTherm</strain>
    </source>
</reference>
<evidence type="ECO:0000313" key="1">
    <source>
        <dbReference type="EMBL" id="PDO10090.1"/>
    </source>
</evidence>
<gene>
    <name evidence="1" type="ORF">BLM47_09315</name>
</gene>
<organism evidence="1 2">
    <name type="scientific">Candidatus Reconcilbacillus cellulovorans</name>
    <dbReference type="NCBI Taxonomy" id="1906605"/>
    <lineage>
        <taxon>Bacteria</taxon>
        <taxon>Bacillati</taxon>
        <taxon>Bacillota</taxon>
        <taxon>Bacilli</taxon>
        <taxon>Bacillales</taxon>
        <taxon>Paenibacillaceae</taxon>
        <taxon>Candidatus Reconcilbacillus</taxon>
    </lineage>
</organism>
<dbReference type="AlphaFoldDB" id="A0A2A6DYX5"/>
<comment type="caution">
    <text evidence="1">The sequence shown here is derived from an EMBL/GenBank/DDBJ whole genome shotgun (WGS) entry which is preliminary data.</text>
</comment>
<proteinExistence type="predicted"/>
<accession>A0A2A6DYX5</accession>
<protein>
    <submittedName>
        <fullName evidence="1">Uncharacterized protein</fullName>
    </submittedName>
</protein>
<sequence length="250" mass="29113">MQSRLFRTITLIDVESGRIDPVPDPVGTDSLSRLQDAWLFDDGRAFIVKTGRIQWWEKQKFWEVHDVEYTDQIETLAFCPIDELIRCVRDGRPAIPWTVLAQSDRTSALYAVGEDGTCFAFAIQHFPWNRLQTFQFHPTQAAAAVFVGEAEGIFKEVLYCDGMWFGSRRALGRQERMELVDLAARRTVLQVSDWGFVAADRRHALSYKRVPGSKRGFQVTLYDWVDNKKIQTWKNRYFHYDLKSNTFLLF</sequence>